<proteinExistence type="predicted"/>
<feature type="domain" description="ABC3 transporter permease C-terminal" evidence="7">
    <location>
        <begin position="307"/>
        <end position="426"/>
    </location>
</feature>
<evidence type="ECO:0000259" key="7">
    <source>
        <dbReference type="Pfam" id="PF02687"/>
    </source>
</evidence>
<evidence type="ECO:0000256" key="5">
    <source>
        <dbReference type="ARBA" id="ARBA00023136"/>
    </source>
</evidence>
<dbReference type="RefSeq" id="WP_118357186.1">
    <property type="nucleotide sequence ID" value="NZ_QSAT01000014.1"/>
</dbReference>
<organism evidence="8 9">
    <name type="scientific">Holdemanella biformis</name>
    <dbReference type="NCBI Taxonomy" id="1735"/>
    <lineage>
        <taxon>Bacteria</taxon>
        <taxon>Bacillati</taxon>
        <taxon>Bacillota</taxon>
        <taxon>Erysipelotrichia</taxon>
        <taxon>Erysipelotrichales</taxon>
        <taxon>Erysipelotrichaceae</taxon>
        <taxon>Holdemanella</taxon>
    </lineage>
</organism>
<dbReference type="GO" id="GO:0022857">
    <property type="term" value="F:transmembrane transporter activity"/>
    <property type="evidence" value="ECO:0007669"/>
    <property type="project" value="TreeGrafter"/>
</dbReference>
<dbReference type="AlphaFoldDB" id="A0A413CUD2"/>
<feature type="transmembrane region" description="Helical" evidence="6">
    <location>
        <begin position="347"/>
        <end position="373"/>
    </location>
</feature>
<evidence type="ECO:0000256" key="2">
    <source>
        <dbReference type="ARBA" id="ARBA00022475"/>
    </source>
</evidence>
<evidence type="ECO:0000313" key="9">
    <source>
        <dbReference type="Proteomes" id="UP000284651"/>
    </source>
</evidence>
<sequence length="436" mass="47513">MNLFRRAICYCWRQKVRSMILLLVFTLLASAALIALSVGHATAKETDEVKQTVGASIHIEIDSGNTSLYGNGSENEWGTTYQYNGDYITQEVIDAIAKVNGVVNYSAESEGGYWGAGINFEYFPGAWNLDFTGGYGQSVPYTVTLNSELSAKFLNGTYTLEQGRHIQPSDSYAVLISKELADKNGLTVGDDIAMYDLDSNSENTFEIVGIFSGTEGMSKDAMMADEIPANQGYMDMNSYNKILKRQSMELGSLDVYVNSAVDVQDVLHTIQNLPEIKDKTFTYSTDTENFDLISNPLSSIQTMVDTAVIVIAVTGTALITLLLILWIRGRKKEAGILMAIGRSKVEIVLQFLTENILVAIPAAAASFGLTVLLSDKVGAYLVSQTASDVAELSITIYSTDMLTVYGIGALMLILAVLLAAITVVRLKPRMILSEME</sequence>
<evidence type="ECO:0000256" key="3">
    <source>
        <dbReference type="ARBA" id="ARBA00022692"/>
    </source>
</evidence>
<gene>
    <name evidence="8" type="ORF">DWV56_05525</name>
</gene>
<reference evidence="8 9" key="1">
    <citation type="submission" date="2018-08" db="EMBL/GenBank/DDBJ databases">
        <title>A genome reference for cultivated species of the human gut microbiota.</title>
        <authorList>
            <person name="Zou Y."/>
            <person name="Xue W."/>
            <person name="Luo G."/>
        </authorList>
    </citation>
    <scope>NUCLEOTIDE SEQUENCE [LARGE SCALE GENOMIC DNA]</scope>
    <source>
        <strain evidence="8 9">AF10-31</strain>
    </source>
</reference>
<name>A0A413CUD2_9FIRM</name>
<feature type="transmembrane region" description="Helical" evidence="6">
    <location>
        <begin position="402"/>
        <end position="426"/>
    </location>
</feature>
<dbReference type="Proteomes" id="UP000284651">
    <property type="component" value="Unassembled WGS sequence"/>
</dbReference>
<evidence type="ECO:0000256" key="6">
    <source>
        <dbReference type="SAM" id="Phobius"/>
    </source>
</evidence>
<dbReference type="InterPro" id="IPR003838">
    <property type="entry name" value="ABC3_permease_C"/>
</dbReference>
<dbReference type="PANTHER" id="PTHR30572">
    <property type="entry name" value="MEMBRANE COMPONENT OF TRANSPORTER-RELATED"/>
    <property type="match status" value="1"/>
</dbReference>
<keyword evidence="5 6" id="KW-0472">Membrane</keyword>
<feature type="transmembrane region" description="Helical" evidence="6">
    <location>
        <begin position="307"/>
        <end position="327"/>
    </location>
</feature>
<dbReference type="EMBL" id="QSAT01000014">
    <property type="protein sequence ID" value="RGW75270.1"/>
    <property type="molecule type" value="Genomic_DNA"/>
</dbReference>
<comment type="subcellular location">
    <subcellularLocation>
        <location evidence="1">Cell membrane</location>
        <topology evidence="1">Multi-pass membrane protein</topology>
    </subcellularLocation>
</comment>
<evidence type="ECO:0000313" key="8">
    <source>
        <dbReference type="EMBL" id="RGW75270.1"/>
    </source>
</evidence>
<evidence type="ECO:0000256" key="1">
    <source>
        <dbReference type="ARBA" id="ARBA00004651"/>
    </source>
</evidence>
<dbReference type="PANTHER" id="PTHR30572:SF9">
    <property type="entry name" value="ABC TRANSPORTER PERMEASE PROTEIN"/>
    <property type="match status" value="1"/>
</dbReference>
<keyword evidence="4 6" id="KW-1133">Transmembrane helix</keyword>
<evidence type="ECO:0000256" key="4">
    <source>
        <dbReference type="ARBA" id="ARBA00022989"/>
    </source>
</evidence>
<comment type="caution">
    <text evidence="8">The sequence shown here is derived from an EMBL/GenBank/DDBJ whole genome shotgun (WGS) entry which is preliminary data.</text>
</comment>
<dbReference type="GO" id="GO:0005886">
    <property type="term" value="C:plasma membrane"/>
    <property type="evidence" value="ECO:0007669"/>
    <property type="project" value="UniProtKB-SubCell"/>
</dbReference>
<keyword evidence="2" id="KW-1003">Cell membrane</keyword>
<dbReference type="InterPro" id="IPR050250">
    <property type="entry name" value="Macrolide_Exporter_MacB"/>
</dbReference>
<keyword evidence="3 6" id="KW-0812">Transmembrane</keyword>
<protein>
    <submittedName>
        <fullName evidence="8">ABC transporter permease</fullName>
    </submittedName>
</protein>
<accession>A0A413CUD2</accession>
<dbReference type="Pfam" id="PF02687">
    <property type="entry name" value="FtsX"/>
    <property type="match status" value="1"/>
</dbReference>